<dbReference type="GO" id="GO:0004721">
    <property type="term" value="F:phosphoprotein phosphatase activity"/>
    <property type="evidence" value="ECO:0007669"/>
    <property type="project" value="TreeGrafter"/>
</dbReference>
<dbReference type="GO" id="GO:0000155">
    <property type="term" value="F:phosphorelay sensor kinase activity"/>
    <property type="evidence" value="ECO:0007669"/>
    <property type="project" value="InterPro"/>
</dbReference>
<keyword evidence="11 14" id="KW-1133">Transmembrane helix</keyword>
<feature type="transmembrane region" description="Helical" evidence="14">
    <location>
        <begin position="45"/>
        <end position="65"/>
    </location>
</feature>
<evidence type="ECO:0000256" key="2">
    <source>
        <dbReference type="ARBA" id="ARBA00004651"/>
    </source>
</evidence>
<dbReference type="RefSeq" id="WP_066398500.1">
    <property type="nucleotide sequence ID" value="NZ_CP022572.1"/>
</dbReference>
<dbReference type="GO" id="GO:0005886">
    <property type="term" value="C:plasma membrane"/>
    <property type="evidence" value="ECO:0007669"/>
    <property type="project" value="UniProtKB-SubCell"/>
</dbReference>
<keyword evidence="12" id="KW-0902">Two-component regulatory system</keyword>
<dbReference type="CDD" id="cd00082">
    <property type="entry name" value="HisKA"/>
    <property type="match status" value="1"/>
</dbReference>
<dbReference type="PANTHER" id="PTHR45453:SF2">
    <property type="entry name" value="HISTIDINE KINASE"/>
    <property type="match status" value="1"/>
</dbReference>
<dbReference type="AlphaFoldDB" id="A0A3Q9QWI5"/>
<dbReference type="InterPro" id="IPR005467">
    <property type="entry name" value="His_kinase_dom"/>
</dbReference>
<keyword evidence="7 14" id="KW-0812">Transmembrane</keyword>
<dbReference type="SMART" id="SM00387">
    <property type="entry name" value="HATPase_c"/>
    <property type="match status" value="1"/>
</dbReference>
<evidence type="ECO:0000256" key="10">
    <source>
        <dbReference type="ARBA" id="ARBA00022840"/>
    </source>
</evidence>
<comment type="catalytic activity">
    <reaction evidence="1">
        <text>ATP + protein L-histidine = ADP + protein N-phospho-L-histidine.</text>
        <dbReference type="EC" id="2.7.13.3"/>
    </reaction>
</comment>
<comment type="subcellular location">
    <subcellularLocation>
        <location evidence="2">Cell membrane</location>
        <topology evidence="2">Multi-pass membrane protein</topology>
    </subcellularLocation>
</comment>
<evidence type="ECO:0000256" key="7">
    <source>
        <dbReference type="ARBA" id="ARBA00022692"/>
    </source>
</evidence>
<keyword evidence="10" id="KW-0067">ATP-binding</keyword>
<evidence type="ECO:0000313" key="17">
    <source>
        <dbReference type="Proteomes" id="UP000282892"/>
    </source>
</evidence>
<name>A0A3Q9QWI5_9BACI</name>
<keyword evidence="4" id="KW-1003">Cell membrane</keyword>
<dbReference type="PRINTS" id="PR00344">
    <property type="entry name" value="BCTRLSENSOR"/>
</dbReference>
<proteinExistence type="predicted"/>
<feature type="transmembrane region" description="Helical" evidence="14">
    <location>
        <begin position="16"/>
        <end position="33"/>
    </location>
</feature>
<sequence length="346" mass="39995">MLKHVLKNFLKDRSQLIVFYSLSMICIITFFHLSEPANTEVFYPLSIGIFLLIIYLLVDVIRYYHTNRAIQLMLRGEFVEFHPQTEEQKAFQQLLHKITGEHTGKYNEMREQNKERLYFLSHWMHYLKTPVSVIELIISKEEKTAETAVFSEKLQQENKRLLTSIEQGLTMIRMESFENDLEVKSVDLLVSLRKVINGRKRECIYQSIFPSIEFEGTTAYVVTDSKWNEILLDQILSNAIKYSSLKSGNKKIICRIKEKENYTTLSITDEGAGIPPYDLEGVFQPFFTGENGRKFANSTGIGLYLCKKIADRLGQTITIESKVSEGTTVIIRWMTGKGPITKNETD</sequence>
<dbReference type="InterPro" id="IPR003594">
    <property type="entry name" value="HATPase_dom"/>
</dbReference>
<dbReference type="GO" id="GO:0005524">
    <property type="term" value="F:ATP binding"/>
    <property type="evidence" value="ECO:0007669"/>
    <property type="project" value="UniProtKB-KW"/>
</dbReference>
<keyword evidence="6" id="KW-0808">Transferase</keyword>
<accession>A0A3Q9QWI5</accession>
<evidence type="ECO:0000256" key="13">
    <source>
        <dbReference type="ARBA" id="ARBA00023136"/>
    </source>
</evidence>
<reference evidence="16 17" key="1">
    <citation type="submission" date="2017-07" db="EMBL/GenBank/DDBJ databases">
        <title>The complete genome sequence of Bacillus mesonae strain H20-5, an efficient strain improving plant abiotic stress resistance.</title>
        <authorList>
            <person name="Kim S.Y."/>
            <person name="Song H."/>
            <person name="Sang M.K."/>
            <person name="Weon H.-Y."/>
            <person name="Song J."/>
        </authorList>
    </citation>
    <scope>NUCLEOTIDE SEQUENCE [LARGE SCALE GENOMIC DNA]</scope>
    <source>
        <strain evidence="16 17">H20-5</strain>
    </source>
</reference>
<dbReference type="GO" id="GO:0016036">
    <property type="term" value="P:cellular response to phosphate starvation"/>
    <property type="evidence" value="ECO:0007669"/>
    <property type="project" value="TreeGrafter"/>
</dbReference>
<evidence type="ECO:0000256" key="5">
    <source>
        <dbReference type="ARBA" id="ARBA00022553"/>
    </source>
</evidence>
<dbReference type="InterPro" id="IPR050351">
    <property type="entry name" value="BphY/WalK/GraS-like"/>
</dbReference>
<evidence type="ECO:0000256" key="11">
    <source>
        <dbReference type="ARBA" id="ARBA00022989"/>
    </source>
</evidence>
<dbReference type="PROSITE" id="PS50109">
    <property type="entry name" value="HIS_KIN"/>
    <property type="match status" value="1"/>
</dbReference>
<evidence type="ECO:0000256" key="8">
    <source>
        <dbReference type="ARBA" id="ARBA00022741"/>
    </source>
</evidence>
<keyword evidence="17" id="KW-1185">Reference proteome</keyword>
<dbReference type="EMBL" id="CP022572">
    <property type="protein sequence ID" value="AZU62102.1"/>
    <property type="molecule type" value="Genomic_DNA"/>
</dbReference>
<organism evidence="16 17">
    <name type="scientific">Neobacillus mesonae</name>
    <dbReference type="NCBI Taxonomy" id="1193713"/>
    <lineage>
        <taxon>Bacteria</taxon>
        <taxon>Bacillati</taxon>
        <taxon>Bacillota</taxon>
        <taxon>Bacilli</taxon>
        <taxon>Bacillales</taxon>
        <taxon>Bacillaceae</taxon>
        <taxon>Neobacillus</taxon>
    </lineage>
</organism>
<protein>
    <recommendedName>
        <fullName evidence="3">histidine kinase</fullName>
        <ecNumber evidence="3">2.7.13.3</ecNumber>
    </recommendedName>
</protein>
<keyword evidence="5" id="KW-0597">Phosphoprotein</keyword>
<dbReference type="SUPFAM" id="SSF55874">
    <property type="entry name" value="ATPase domain of HSP90 chaperone/DNA topoisomerase II/histidine kinase"/>
    <property type="match status" value="1"/>
</dbReference>
<evidence type="ECO:0000313" key="16">
    <source>
        <dbReference type="EMBL" id="AZU62102.1"/>
    </source>
</evidence>
<dbReference type="KEGG" id="nmk:CHR53_12880"/>
<evidence type="ECO:0000256" key="14">
    <source>
        <dbReference type="SAM" id="Phobius"/>
    </source>
</evidence>
<dbReference type="EC" id="2.7.13.3" evidence="3"/>
<evidence type="ECO:0000256" key="3">
    <source>
        <dbReference type="ARBA" id="ARBA00012438"/>
    </source>
</evidence>
<feature type="domain" description="Histidine kinase" evidence="15">
    <location>
        <begin position="122"/>
        <end position="337"/>
    </location>
</feature>
<evidence type="ECO:0000259" key="15">
    <source>
        <dbReference type="PROSITE" id="PS50109"/>
    </source>
</evidence>
<dbReference type="PANTHER" id="PTHR45453">
    <property type="entry name" value="PHOSPHATE REGULON SENSOR PROTEIN PHOR"/>
    <property type="match status" value="1"/>
</dbReference>
<evidence type="ECO:0000256" key="4">
    <source>
        <dbReference type="ARBA" id="ARBA00022475"/>
    </source>
</evidence>
<dbReference type="InterPro" id="IPR036890">
    <property type="entry name" value="HATPase_C_sf"/>
</dbReference>
<evidence type="ECO:0000256" key="1">
    <source>
        <dbReference type="ARBA" id="ARBA00000085"/>
    </source>
</evidence>
<evidence type="ECO:0000256" key="6">
    <source>
        <dbReference type="ARBA" id="ARBA00022679"/>
    </source>
</evidence>
<dbReference type="Proteomes" id="UP000282892">
    <property type="component" value="Chromosome"/>
</dbReference>
<evidence type="ECO:0000256" key="12">
    <source>
        <dbReference type="ARBA" id="ARBA00023012"/>
    </source>
</evidence>
<dbReference type="InterPro" id="IPR003661">
    <property type="entry name" value="HisK_dim/P_dom"/>
</dbReference>
<dbReference type="InterPro" id="IPR004358">
    <property type="entry name" value="Sig_transdc_His_kin-like_C"/>
</dbReference>
<gene>
    <name evidence="16" type="ORF">CHR53_12880</name>
</gene>
<keyword evidence="8" id="KW-0547">Nucleotide-binding</keyword>
<evidence type="ECO:0000256" key="9">
    <source>
        <dbReference type="ARBA" id="ARBA00022777"/>
    </source>
</evidence>
<dbReference type="Gene3D" id="3.30.565.10">
    <property type="entry name" value="Histidine kinase-like ATPase, C-terminal domain"/>
    <property type="match status" value="1"/>
</dbReference>
<keyword evidence="9 16" id="KW-0418">Kinase</keyword>
<dbReference type="STRING" id="1193713.GCA_001636315_05014"/>
<dbReference type="Pfam" id="PF02518">
    <property type="entry name" value="HATPase_c"/>
    <property type="match status" value="1"/>
</dbReference>
<dbReference type="OrthoDB" id="9780487at2"/>
<keyword evidence="13 14" id="KW-0472">Membrane</keyword>